<comment type="caution">
    <text evidence="9">The sequence shown here is derived from an EMBL/GenBank/DDBJ whole genome shotgun (WGS) entry which is preliminary data.</text>
</comment>
<dbReference type="InterPro" id="IPR038358">
    <property type="entry name" value="VPS28_N_sf"/>
</dbReference>
<dbReference type="EMBL" id="VFQX01000016">
    <property type="protein sequence ID" value="KAF0981175.1"/>
    <property type="molecule type" value="Genomic_DNA"/>
</dbReference>
<comment type="subcellular location">
    <subcellularLocation>
        <location evidence="1">Endosome</location>
    </subcellularLocation>
</comment>
<dbReference type="OMA" id="CDEFPTV"/>
<dbReference type="PANTHER" id="PTHR12937:SF0">
    <property type="entry name" value="VACUOLAR PROTEIN SORTING-ASSOCIATED PROTEIN 28 HOMOLOG"/>
    <property type="match status" value="1"/>
</dbReference>
<dbReference type="Pfam" id="PF03997">
    <property type="entry name" value="VPS28"/>
    <property type="match status" value="1"/>
</dbReference>
<dbReference type="OrthoDB" id="2671at2759"/>
<dbReference type="Gene3D" id="1.20.120.1130">
    <property type="match status" value="1"/>
</dbReference>
<protein>
    <recommendedName>
        <fullName evidence="11">Vacuolar protein sorting-associated protein 28 homolog</fullName>
    </recommendedName>
</protein>
<keyword evidence="2 5" id="KW-0813">Transport</keyword>
<name>A0A6A5C6Q7_NAEFO</name>
<gene>
    <name evidence="9" type="ORF">FDP41_012963</name>
</gene>
<dbReference type="VEuPathDB" id="AmoebaDB:FDP41_012963"/>
<dbReference type="FunFam" id="1.20.120.1130:FF:000001">
    <property type="entry name" value="Vacuolar protein sorting-associated protein 28 homolog"/>
    <property type="match status" value="1"/>
</dbReference>
<feature type="domain" description="VPS28 N-terminal" evidence="8">
    <location>
        <begin position="46"/>
        <end position="153"/>
    </location>
</feature>
<dbReference type="GeneID" id="68120178"/>
<comment type="similarity">
    <text evidence="5">Belongs to the VPS28 family.</text>
</comment>
<dbReference type="InterPro" id="IPR017899">
    <property type="entry name" value="VPS28_C"/>
</dbReference>
<dbReference type="Proteomes" id="UP000444721">
    <property type="component" value="Unassembled WGS sequence"/>
</dbReference>
<dbReference type="VEuPathDB" id="AmoebaDB:NF0065260"/>
<evidence type="ECO:0000256" key="3">
    <source>
        <dbReference type="ARBA" id="ARBA00022753"/>
    </source>
</evidence>
<sequence length="257" mass="28793">MQRTFSYSSQQYGASTPPPSSSSGTTTTTGSSSSISPVNSGSSVSPSQQKTGSQEKVKLFENRKEREKYENMAELYSLIVSVERLEKAYVKDSIMATEYADACRKLIAKFKTIQPIVSADVPDIERFMKEYRLDCPAATNRLLKVGVPATVEHGGKDPNQTAPTVKLIAQATQYFITVMDTIKLGLLAKDQLAPILVDLMDSLNSLHIKDFEGKTKIRDWTVTFNQMKAHESIDEDQARQLYYDIEQAYNQFHKVLQ</sequence>
<evidence type="ECO:0008006" key="11">
    <source>
        <dbReference type="Google" id="ProtNLM"/>
    </source>
</evidence>
<dbReference type="GO" id="GO:0000813">
    <property type="term" value="C:ESCRT I complex"/>
    <property type="evidence" value="ECO:0007669"/>
    <property type="project" value="InterPro"/>
</dbReference>
<evidence type="ECO:0000256" key="2">
    <source>
        <dbReference type="ARBA" id="ARBA00022448"/>
    </source>
</evidence>
<accession>A0A6A5C6Q7</accession>
<dbReference type="InterPro" id="IPR037206">
    <property type="entry name" value="VPS28_C_sf"/>
</dbReference>
<dbReference type="VEuPathDB" id="AmoebaDB:NfTy_079060"/>
<evidence type="ECO:0000259" key="8">
    <source>
        <dbReference type="PROSITE" id="PS51313"/>
    </source>
</evidence>
<evidence type="ECO:0000313" key="10">
    <source>
        <dbReference type="Proteomes" id="UP000444721"/>
    </source>
</evidence>
<evidence type="ECO:0000256" key="1">
    <source>
        <dbReference type="ARBA" id="ARBA00004177"/>
    </source>
</evidence>
<dbReference type="SUPFAM" id="SSF140427">
    <property type="entry name" value="VPS28 C-terminal domain-like"/>
    <property type="match status" value="1"/>
</dbReference>
<evidence type="ECO:0000256" key="6">
    <source>
        <dbReference type="SAM" id="MobiDB-lite"/>
    </source>
</evidence>
<dbReference type="InterPro" id="IPR037202">
    <property type="entry name" value="ESCRT_assembly_dom"/>
</dbReference>
<keyword evidence="3" id="KW-0967">Endosome</keyword>
<feature type="domain" description="VPS28 C-terminal" evidence="7">
    <location>
        <begin position="163"/>
        <end position="257"/>
    </location>
</feature>
<dbReference type="RefSeq" id="XP_044565888.1">
    <property type="nucleotide sequence ID" value="XM_044703540.1"/>
</dbReference>
<keyword evidence="4 5" id="KW-0653">Protein transport</keyword>
<feature type="compositionally biased region" description="Polar residues" evidence="6">
    <location>
        <begin position="1"/>
        <end position="14"/>
    </location>
</feature>
<dbReference type="Gene3D" id="1.20.1440.200">
    <property type="match status" value="1"/>
</dbReference>
<reference evidence="9 10" key="1">
    <citation type="journal article" date="2019" name="Sci. Rep.">
        <title>Nanopore sequencing improves the draft genome of the human pathogenic amoeba Naegleria fowleri.</title>
        <authorList>
            <person name="Liechti N."/>
            <person name="Schurch N."/>
            <person name="Bruggmann R."/>
            <person name="Wittwer M."/>
        </authorList>
    </citation>
    <scope>NUCLEOTIDE SEQUENCE [LARGE SCALE GENOMIC DNA]</scope>
    <source>
        <strain evidence="9 10">ATCC 30894</strain>
    </source>
</reference>
<dbReference type="PROSITE" id="PS51313">
    <property type="entry name" value="VPS28_N"/>
    <property type="match status" value="1"/>
</dbReference>
<evidence type="ECO:0000256" key="5">
    <source>
        <dbReference type="PROSITE-ProRule" id="PRU00642"/>
    </source>
</evidence>
<proteinExistence type="inferred from homology"/>
<dbReference type="AlphaFoldDB" id="A0A6A5C6Q7"/>
<dbReference type="PROSITE" id="PS51310">
    <property type="entry name" value="VPS28_C"/>
    <property type="match status" value="1"/>
</dbReference>
<evidence type="ECO:0000256" key="4">
    <source>
        <dbReference type="ARBA" id="ARBA00022927"/>
    </source>
</evidence>
<dbReference type="GO" id="GO:0043328">
    <property type="term" value="P:protein transport to vacuole involved in ubiquitin-dependent protein catabolic process via the multivesicular body sorting pathway"/>
    <property type="evidence" value="ECO:0007669"/>
    <property type="project" value="TreeGrafter"/>
</dbReference>
<feature type="region of interest" description="Disordered" evidence="6">
    <location>
        <begin position="1"/>
        <end position="59"/>
    </location>
</feature>
<dbReference type="InterPro" id="IPR017898">
    <property type="entry name" value="VPS28_N"/>
</dbReference>
<feature type="compositionally biased region" description="Low complexity" evidence="6">
    <location>
        <begin position="21"/>
        <end position="47"/>
    </location>
</feature>
<dbReference type="InterPro" id="IPR007143">
    <property type="entry name" value="Vps28"/>
</dbReference>
<organism evidence="9 10">
    <name type="scientific">Naegleria fowleri</name>
    <name type="common">Brain eating amoeba</name>
    <dbReference type="NCBI Taxonomy" id="5763"/>
    <lineage>
        <taxon>Eukaryota</taxon>
        <taxon>Discoba</taxon>
        <taxon>Heterolobosea</taxon>
        <taxon>Tetramitia</taxon>
        <taxon>Eutetramitia</taxon>
        <taxon>Vahlkampfiidae</taxon>
        <taxon>Naegleria</taxon>
    </lineage>
</organism>
<dbReference type="PANTHER" id="PTHR12937">
    <property type="entry name" value="VACUOLAR PROTEIN SORTING 28, ISOFORM 2 VPS28"/>
    <property type="match status" value="1"/>
</dbReference>
<evidence type="ECO:0000313" key="9">
    <source>
        <dbReference type="EMBL" id="KAF0981175.1"/>
    </source>
</evidence>
<dbReference type="SUPFAM" id="SSF140111">
    <property type="entry name" value="Endosomal sorting complex assembly domain"/>
    <property type="match status" value="1"/>
</dbReference>
<dbReference type="GO" id="GO:0044877">
    <property type="term" value="F:protein-containing complex binding"/>
    <property type="evidence" value="ECO:0007669"/>
    <property type="project" value="TreeGrafter"/>
</dbReference>
<evidence type="ECO:0000259" key="7">
    <source>
        <dbReference type="PROSITE" id="PS51310"/>
    </source>
</evidence>
<keyword evidence="10" id="KW-1185">Reference proteome</keyword>